<dbReference type="AlphaFoldDB" id="A0A0P6W8N8"/>
<dbReference type="InterPro" id="IPR029069">
    <property type="entry name" value="HotDog_dom_sf"/>
</dbReference>
<dbReference type="SUPFAM" id="SSF54637">
    <property type="entry name" value="Thioesterase/thiol ester dehydrase-isomerase"/>
    <property type="match status" value="2"/>
</dbReference>
<reference evidence="2 3" key="2">
    <citation type="submission" date="2015-10" db="EMBL/GenBank/DDBJ databases">
        <title>Draft Genome Sequence of Prosthecomicrobium hirschii ATCC 27832.</title>
        <authorList>
            <person name="Daniel J."/>
            <person name="Givan S.A."/>
            <person name="Brun Y.V."/>
            <person name="Brown P.J."/>
        </authorList>
    </citation>
    <scope>NUCLEOTIDE SEQUENCE [LARGE SCALE GENOMIC DNA]</scope>
    <source>
        <strain evidence="2 3">16</strain>
    </source>
</reference>
<protein>
    <recommendedName>
        <fullName evidence="1">FAS1-like dehydratase domain-containing protein</fullName>
    </recommendedName>
</protein>
<sequence length="289" mass="31744">MSQETVSLADWIGRTETREETASALLAERIAALLDHERAPEAGEAWPVAWVWALFPPALRSGEIGPDGHRRRGGFLPPVPLPRRMWAGSTVEVRRPIRVGERLTRRSEILDVADKTGRSGPLVFVTVEHRITGSEGADLTDRHSIVYREITPTPEPERPAQDVDPAGVDPGFVPLWQRRLAAGPVLLFQYSAVTFNTHRIHYDEPYCRAVEFYPGLVVHGPLIATGLADLVEANAPGRFVQAFTFRALAPVFAPAEVTFLGRADGDAFSAAAVCGNRVVMRMDGRTAPR</sequence>
<gene>
    <name evidence="2" type="ORF">ABB55_24400</name>
</gene>
<organism evidence="2 3">
    <name type="scientific">Prosthecodimorpha hirschii</name>
    <dbReference type="NCBI Taxonomy" id="665126"/>
    <lineage>
        <taxon>Bacteria</taxon>
        <taxon>Pseudomonadati</taxon>
        <taxon>Pseudomonadota</taxon>
        <taxon>Alphaproteobacteria</taxon>
        <taxon>Hyphomicrobiales</taxon>
        <taxon>Ancalomicrobiaceae</taxon>
        <taxon>Prosthecodimorpha</taxon>
    </lineage>
</organism>
<proteinExistence type="predicted"/>
<comment type="caution">
    <text evidence="2">The sequence shown here is derived from an EMBL/GenBank/DDBJ whole genome shotgun (WGS) entry which is preliminary data.</text>
</comment>
<dbReference type="Pfam" id="PF13452">
    <property type="entry name" value="FAS1_DH_region"/>
    <property type="match status" value="1"/>
</dbReference>
<keyword evidence="3" id="KW-1185">Reference proteome</keyword>
<evidence type="ECO:0000313" key="2">
    <source>
        <dbReference type="EMBL" id="KPL54980.1"/>
    </source>
</evidence>
<dbReference type="RefSeq" id="WP_054361146.1">
    <property type="nucleotide sequence ID" value="NZ_LJYW01000001.1"/>
</dbReference>
<dbReference type="Proteomes" id="UP000048984">
    <property type="component" value="Unassembled WGS sequence"/>
</dbReference>
<dbReference type="GO" id="GO:0019171">
    <property type="term" value="F:(3R)-hydroxyacyl-[acyl-carrier-protein] dehydratase activity"/>
    <property type="evidence" value="ECO:0007669"/>
    <property type="project" value="TreeGrafter"/>
</dbReference>
<dbReference type="STRING" id="665126.ABB55_24400"/>
<feature type="domain" description="FAS1-like dehydratase" evidence="1">
    <location>
        <begin position="56"/>
        <end position="138"/>
    </location>
</feature>
<evidence type="ECO:0000313" key="3">
    <source>
        <dbReference type="Proteomes" id="UP000048984"/>
    </source>
</evidence>
<name>A0A0P6W8N8_9HYPH</name>
<reference evidence="2 3" key="1">
    <citation type="submission" date="2015-09" db="EMBL/GenBank/DDBJ databases">
        <authorList>
            <person name="Jackson K.R."/>
            <person name="Lunt B.L."/>
            <person name="Fisher J.N.B."/>
            <person name="Gardner A.V."/>
            <person name="Bailey M.E."/>
            <person name="Deus L.M."/>
            <person name="Earl A.S."/>
            <person name="Gibby P.D."/>
            <person name="Hartmann K.A."/>
            <person name="Liu J.E."/>
            <person name="Manci A.M."/>
            <person name="Nielsen D.A."/>
            <person name="Solomon M.B."/>
            <person name="Breakwell D.P."/>
            <person name="Burnett S.H."/>
            <person name="Grose J.H."/>
        </authorList>
    </citation>
    <scope>NUCLEOTIDE SEQUENCE [LARGE SCALE GENOMIC DNA]</scope>
    <source>
        <strain evidence="2 3">16</strain>
    </source>
</reference>
<dbReference type="InterPro" id="IPR052741">
    <property type="entry name" value="Mitochondrial_HTD2"/>
</dbReference>
<dbReference type="InterPro" id="IPR039569">
    <property type="entry name" value="FAS1-like_DH_region"/>
</dbReference>
<dbReference type="Gene3D" id="3.10.129.10">
    <property type="entry name" value="Hotdog Thioesterase"/>
    <property type="match status" value="2"/>
</dbReference>
<dbReference type="EMBL" id="LJYW01000001">
    <property type="protein sequence ID" value="KPL54980.1"/>
    <property type="molecule type" value="Genomic_DNA"/>
</dbReference>
<dbReference type="PANTHER" id="PTHR28152">
    <property type="entry name" value="HYDROXYACYL-THIOESTER DEHYDRATASE TYPE 2, MITOCHONDRIAL"/>
    <property type="match status" value="1"/>
</dbReference>
<evidence type="ECO:0000259" key="1">
    <source>
        <dbReference type="Pfam" id="PF13452"/>
    </source>
</evidence>
<dbReference type="PANTHER" id="PTHR28152:SF1">
    <property type="entry name" value="HYDROXYACYL-THIOESTER DEHYDRATASE TYPE 2, MITOCHONDRIAL"/>
    <property type="match status" value="1"/>
</dbReference>
<accession>A0A0P6W8N8</accession>